<dbReference type="Proteomes" id="UP001221898">
    <property type="component" value="Unassembled WGS sequence"/>
</dbReference>
<keyword evidence="3" id="KW-1185">Reference proteome</keyword>
<gene>
    <name evidence="2" type="ORF">AAFF_G00013870</name>
</gene>
<dbReference type="AlphaFoldDB" id="A0AAD7S6G9"/>
<proteinExistence type="predicted"/>
<comment type="caution">
    <text evidence="2">The sequence shown here is derived from an EMBL/GenBank/DDBJ whole genome shotgun (WGS) entry which is preliminary data.</text>
</comment>
<evidence type="ECO:0000256" key="1">
    <source>
        <dbReference type="SAM" id="MobiDB-lite"/>
    </source>
</evidence>
<organism evidence="2 3">
    <name type="scientific">Aldrovandia affinis</name>
    <dbReference type="NCBI Taxonomy" id="143900"/>
    <lineage>
        <taxon>Eukaryota</taxon>
        <taxon>Metazoa</taxon>
        <taxon>Chordata</taxon>
        <taxon>Craniata</taxon>
        <taxon>Vertebrata</taxon>
        <taxon>Euteleostomi</taxon>
        <taxon>Actinopterygii</taxon>
        <taxon>Neopterygii</taxon>
        <taxon>Teleostei</taxon>
        <taxon>Notacanthiformes</taxon>
        <taxon>Halosauridae</taxon>
        <taxon>Aldrovandia</taxon>
    </lineage>
</organism>
<evidence type="ECO:0000313" key="3">
    <source>
        <dbReference type="Proteomes" id="UP001221898"/>
    </source>
</evidence>
<dbReference type="EMBL" id="JAINUG010000103">
    <property type="protein sequence ID" value="KAJ8396788.1"/>
    <property type="molecule type" value="Genomic_DNA"/>
</dbReference>
<evidence type="ECO:0000313" key="2">
    <source>
        <dbReference type="EMBL" id="KAJ8396788.1"/>
    </source>
</evidence>
<sequence length="221" mass="24326">MDKQRDIEMLLYGEDEEKEDQGTDFAEAVSGAVCWTQALIGPLRSSAHAQIQPPPPGSRLGGQTGRDGCTLRERGPASHPSVRSTGLCGTDMAHLKVLDCMINHNWSLICNLYCAWNSQIGGMRLKQSFNFISVTRSYRFKALRLSASVKDGLRCSLCNRCLQQHRQASEHLEFPAQNTGPGSHGNGLECARSAEAQVDRGRGVNRVLFTSRDPLVRVEVV</sequence>
<name>A0AAD7S6G9_9TELE</name>
<reference evidence="2" key="1">
    <citation type="journal article" date="2023" name="Science">
        <title>Genome structures resolve the early diversification of teleost fishes.</title>
        <authorList>
            <person name="Parey E."/>
            <person name="Louis A."/>
            <person name="Montfort J."/>
            <person name="Bouchez O."/>
            <person name="Roques C."/>
            <person name="Iampietro C."/>
            <person name="Lluch J."/>
            <person name="Castinel A."/>
            <person name="Donnadieu C."/>
            <person name="Desvignes T."/>
            <person name="Floi Bucao C."/>
            <person name="Jouanno E."/>
            <person name="Wen M."/>
            <person name="Mejri S."/>
            <person name="Dirks R."/>
            <person name="Jansen H."/>
            <person name="Henkel C."/>
            <person name="Chen W.J."/>
            <person name="Zahm M."/>
            <person name="Cabau C."/>
            <person name="Klopp C."/>
            <person name="Thompson A.W."/>
            <person name="Robinson-Rechavi M."/>
            <person name="Braasch I."/>
            <person name="Lecointre G."/>
            <person name="Bobe J."/>
            <person name="Postlethwait J.H."/>
            <person name="Berthelot C."/>
            <person name="Roest Crollius H."/>
            <person name="Guiguen Y."/>
        </authorList>
    </citation>
    <scope>NUCLEOTIDE SEQUENCE</scope>
    <source>
        <strain evidence="2">NC1722</strain>
    </source>
</reference>
<accession>A0AAD7S6G9</accession>
<protein>
    <submittedName>
        <fullName evidence="2">Uncharacterized protein</fullName>
    </submittedName>
</protein>
<feature type="region of interest" description="Disordered" evidence="1">
    <location>
        <begin position="47"/>
        <end position="82"/>
    </location>
</feature>